<protein>
    <recommendedName>
        <fullName evidence="1">JmjC domain-containing protein</fullName>
    </recommendedName>
</protein>
<dbReference type="InterPro" id="IPR041667">
    <property type="entry name" value="Cupin_8"/>
</dbReference>
<dbReference type="Proteomes" id="UP000619512">
    <property type="component" value="Unassembled WGS sequence"/>
</dbReference>
<dbReference type="AlphaFoldDB" id="A0AA88CA62"/>
<dbReference type="PANTHER" id="PTHR12461:SF105">
    <property type="entry name" value="HYPOXIA-INDUCIBLE FACTOR 1-ALPHA INHIBITOR"/>
    <property type="match status" value="1"/>
</dbReference>
<reference evidence="2" key="2">
    <citation type="submission" date="2022-12" db="EMBL/GenBank/DDBJ databases">
        <authorList>
            <person name="Sun Q."/>
            <person name="Kim S."/>
        </authorList>
    </citation>
    <scope>NUCLEOTIDE SEQUENCE</scope>
    <source>
        <strain evidence="2">KCTC 12344</strain>
    </source>
</reference>
<proteinExistence type="predicted"/>
<feature type="domain" description="JmjC" evidence="1">
    <location>
        <begin position="212"/>
        <end position="355"/>
    </location>
</feature>
<gene>
    <name evidence="2" type="ORF">GCM10007388_44430</name>
</gene>
<dbReference type="PROSITE" id="PS51184">
    <property type="entry name" value="JMJC"/>
    <property type="match status" value="1"/>
</dbReference>
<dbReference type="EMBL" id="BMWW01000010">
    <property type="protein sequence ID" value="GGZ06072.1"/>
    <property type="molecule type" value="Genomic_DNA"/>
</dbReference>
<organism evidence="2 3">
    <name type="scientific">Pseudoduganella plicata</name>
    <dbReference type="NCBI Taxonomy" id="321984"/>
    <lineage>
        <taxon>Bacteria</taxon>
        <taxon>Pseudomonadati</taxon>
        <taxon>Pseudomonadota</taxon>
        <taxon>Betaproteobacteria</taxon>
        <taxon>Burkholderiales</taxon>
        <taxon>Oxalobacteraceae</taxon>
        <taxon>Telluria group</taxon>
        <taxon>Pseudoduganella</taxon>
    </lineage>
</organism>
<dbReference type="SMART" id="SM00558">
    <property type="entry name" value="JmjC"/>
    <property type="match status" value="1"/>
</dbReference>
<evidence type="ECO:0000259" key="1">
    <source>
        <dbReference type="PROSITE" id="PS51184"/>
    </source>
</evidence>
<reference evidence="2" key="1">
    <citation type="journal article" date="2014" name="Int. J. Syst. Evol. Microbiol.">
        <title>Complete genome sequence of Corynebacterium casei LMG S-19264T (=DSM 44701T), isolated from a smear-ripened cheese.</title>
        <authorList>
            <consortium name="US DOE Joint Genome Institute (JGI-PGF)"/>
            <person name="Walter F."/>
            <person name="Albersmeier A."/>
            <person name="Kalinowski J."/>
            <person name="Ruckert C."/>
        </authorList>
    </citation>
    <scope>NUCLEOTIDE SEQUENCE</scope>
    <source>
        <strain evidence="2">KCTC 12344</strain>
    </source>
</reference>
<dbReference type="InterPro" id="IPR003347">
    <property type="entry name" value="JmjC_dom"/>
</dbReference>
<dbReference type="PANTHER" id="PTHR12461">
    <property type="entry name" value="HYPOXIA-INDUCIBLE FACTOR 1 ALPHA INHIBITOR-RELATED"/>
    <property type="match status" value="1"/>
</dbReference>
<evidence type="ECO:0000313" key="3">
    <source>
        <dbReference type="Proteomes" id="UP000619512"/>
    </source>
</evidence>
<evidence type="ECO:0000313" key="2">
    <source>
        <dbReference type="EMBL" id="GGZ06072.1"/>
    </source>
</evidence>
<sequence length="357" mass="40340">MPGLTPGFATTYLETPMKRRAPVQSIGINDDWRRWIAENLVLGSHPDTLAGILRGSGVPPAVARAEIAAALASPYLHGAQRLHNRLAKRDWLLDIQGRLDRMAPADMTTVVPRRERLSGDAFLREHYLVNRPVIVTGMLDDCAARRWTLAGLADRFGAREVEVQRGREADPAYEMNSIAHKARMPFGAYVDMVRSAGRTNDFYMTANNDGSNRAALDELWDEMPALPDYLTDERKGFFWLGPAGTVTPFHHDLTNNFMMQVMGRKRVRLIAPCQTPRLYNERHCFTPVDGRAIDVQRFPAMAGVPVAECELAPGEILFLPVGWWHFVEALDISITVSSTHFRWDNDFYSHYPTHHDF</sequence>
<accession>A0AA88CA62</accession>
<name>A0AA88CA62_9BURK</name>
<dbReference type="Gene3D" id="2.60.120.650">
    <property type="entry name" value="Cupin"/>
    <property type="match status" value="1"/>
</dbReference>
<dbReference type="SUPFAM" id="SSF51197">
    <property type="entry name" value="Clavaminate synthase-like"/>
    <property type="match status" value="1"/>
</dbReference>
<comment type="caution">
    <text evidence="2">The sequence shown here is derived from an EMBL/GenBank/DDBJ whole genome shotgun (WGS) entry which is preliminary data.</text>
</comment>
<dbReference type="Pfam" id="PF13621">
    <property type="entry name" value="Cupin_8"/>
    <property type="match status" value="1"/>
</dbReference>